<keyword evidence="2" id="KW-1185">Reference proteome</keyword>
<gene>
    <name evidence="1" type="ORF">RHSIM_Rhsim05G0217900</name>
</gene>
<comment type="caution">
    <text evidence="1">The sequence shown here is derived from an EMBL/GenBank/DDBJ whole genome shotgun (WGS) entry which is preliminary data.</text>
</comment>
<dbReference type="Proteomes" id="UP000626092">
    <property type="component" value="Unassembled WGS sequence"/>
</dbReference>
<evidence type="ECO:0000313" key="1">
    <source>
        <dbReference type="EMBL" id="KAF7142519.1"/>
    </source>
</evidence>
<name>A0A834GUD5_RHOSS</name>
<dbReference type="AlphaFoldDB" id="A0A834GUD5"/>
<protein>
    <submittedName>
        <fullName evidence="1">Uncharacterized protein</fullName>
    </submittedName>
</protein>
<proteinExistence type="predicted"/>
<sequence length="248" mass="27172">MSLCFSSLLEHCSAFECPLSWVLAMVTIAAGSVEEVAVAGVVDVREVVVAVGVDARAVAHWIKFLLAFARGCGWKLSWANDVGLILENWNMVCGHKGNVEAGRENKGLRCRLRNHAVREERRWDNLLGFPRMDKTKKGTAVISSWNHAEQATAEINRGAASALGVLWHPFKDDLVWLFLDVLGLPMGLFSFGRLLVSLEDVLDLGFSDWNLSTTLQFVEDLEDLVVAGFYNPHQDLASATDCGDAGAA</sequence>
<dbReference type="EMBL" id="WJXA01000005">
    <property type="protein sequence ID" value="KAF7142519.1"/>
    <property type="molecule type" value="Genomic_DNA"/>
</dbReference>
<evidence type="ECO:0000313" key="2">
    <source>
        <dbReference type="Proteomes" id="UP000626092"/>
    </source>
</evidence>
<reference evidence="1" key="1">
    <citation type="submission" date="2019-11" db="EMBL/GenBank/DDBJ databases">
        <authorList>
            <person name="Liu Y."/>
            <person name="Hou J."/>
            <person name="Li T.-Q."/>
            <person name="Guan C.-H."/>
            <person name="Wu X."/>
            <person name="Wu H.-Z."/>
            <person name="Ling F."/>
            <person name="Zhang R."/>
            <person name="Shi X.-G."/>
            <person name="Ren J.-P."/>
            <person name="Chen E.-F."/>
            <person name="Sun J.-M."/>
        </authorList>
    </citation>
    <scope>NUCLEOTIDE SEQUENCE</scope>
    <source>
        <strain evidence="1">Adult_tree_wgs_1</strain>
        <tissue evidence="1">Leaves</tissue>
    </source>
</reference>
<organism evidence="1 2">
    <name type="scientific">Rhododendron simsii</name>
    <name type="common">Sims's rhododendron</name>
    <dbReference type="NCBI Taxonomy" id="118357"/>
    <lineage>
        <taxon>Eukaryota</taxon>
        <taxon>Viridiplantae</taxon>
        <taxon>Streptophyta</taxon>
        <taxon>Embryophyta</taxon>
        <taxon>Tracheophyta</taxon>
        <taxon>Spermatophyta</taxon>
        <taxon>Magnoliopsida</taxon>
        <taxon>eudicotyledons</taxon>
        <taxon>Gunneridae</taxon>
        <taxon>Pentapetalae</taxon>
        <taxon>asterids</taxon>
        <taxon>Ericales</taxon>
        <taxon>Ericaceae</taxon>
        <taxon>Ericoideae</taxon>
        <taxon>Rhodoreae</taxon>
        <taxon>Rhododendron</taxon>
    </lineage>
</organism>
<accession>A0A834GUD5</accession>